<protein>
    <submittedName>
        <fullName evidence="2">DUF3054 domain-containing protein</fullName>
    </submittedName>
</protein>
<keyword evidence="3" id="KW-1185">Reference proteome</keyword>
<keyword evidence="1" id="KW-1133">Transmembrane helix</keyword>
<reference evidence="2" key="1">
    <citation type="submission" date="2022-09" db="EMBL/GenBank/DDBJ databases">
        <title>Haloadaptaus new haloarchaeum isolated from saline soil.</title>
        <authorList>
            <person name="Duran-Viseras A."/>
            <person name="Sanchez-Porro C."/>
            <person name="Ventosa A."/>
        </authorList>
    </citation>
    <scope>NUCLEOTIDE SEQUENCE</scope>
    <source>
        <strain evidence="2">F3-133</strain>
    </source>
</reference>
<keyword evidence="1" id="KW-0472">Membrane</keyword>
<feature type="transmembrane region" description="Helical" evidence="1">
    <location>
        <begin position="74"/>
        <end position="93"/>
    </location>
</feature>
<dbReference type="InterPro" id="IPR021414">
    <property type="entry name" value="DUF3054"/>
</dbReference>
<feature type="transmembrane region" description="Helical" evidence="1">
    <location>
        <begin position="105"/>
        <end position="129"/>
    </location>
</feature>
<feature type="transmembrane region" description="Helical" evidence="1">
    <location>
        <begin position="43"/>
        <end position="67"/>
    </location>
</feature>
<feature type="transmembrane region" description="Helical" evidence="1">
    <location>
        <begin position="12"/>
        <end position="31"/>
    </location>
</feature>
<evidence type="ECO:0000256" key="1">
    <source>
        <dbReference type="SAM" id="Phobius"/>
    </source>
</evidence>
<dbReference type="AlphaFoldDB" id="A0A9Q4GJ50"/>
<sequence length="136" mass="14435">MYPYGINRRKPRPAAVALGDLLVVTGLVGVGTLHHGGTDPLRFVMVAFPFVLGWFAVAPVAGAYGVYPSIRNELFATVGAWTVSALIGLGIRSTSLFPGSSPPSFGFVMVALGGATVVLWRFVVLHALVRVVRLTR</sequence>
<proteinExistence type="predicted"/>
<gene>
    <name evidence="2" type="ORF">EGH25_05930</name>
</gene>
<dbReference type="RefSeq" id="WP_266086728.1">
    <property type="nucleotide sequence ID" value="NZ_RKLV01000005.1"/>
</dbReference>
<evidence type="ECO:0000313" key="3">
    <source>
        <dbReference type="Proteomes" id="UP001149411"/>
    </source>
</evidence>
<comment type="caution">
    <text evidence="2">The sequence shown here is derived from an EMBL/GenBank/DDBJ whole genome shotgun (WGS) entry which is preliminary data.</text>
</comment>
<accession>A0A9Q4GJ50</accession>
<dbReference type="Proteomes" id="UP001149411">
    <property type="component" value="Unassembled WGS sequence"/>
</dbReference>
<keyword evidence="1" id="KW-0812">Transmembrane</keyword>
<organism evidence="2 3">
    <name type="scientific">Halorutilus salinus</name>
    <dbReference type="NCBI Taxonomy" id="2487751"/>
    <lineage>
        <taxon>Archaea</taxon>
        <taxon>Methanobacteriati</taxon>
        <taxon>Methanobacteriota</taxon>
        <taxon>Stenosarchaea group</taxon>
        <taxon>Halobacteria</taxon>
        <taxon>Halorutilales</taxon>
        <taxon>Halorutilaceae</taxon>
        <taxon>Halorutilus</taxon>
    </lineage>
</organism>
<dbReference type="EMBL" id="RKLV01000005">
    <property type="protein sequence ID" value="MCX2818886.1"/>
    <property type="molecule type" value="Genomic_DNA"/>
</dbReference>
<evidence type="ECO:0000313" key="2">
    <source>
        <dbReference type="EMBL" id="MCX2818886.1"/>
    </source>
</evidence>
<name>A0A9Q4GJ50_9EURY</name>
<dbReference type="Pfam" id="PF11255">
    <property type="entry name" value="DUF3054"/>
    <property type="match status" value="1"/>
</dbReference>